<evidence type="ECO:0000313" key="5">
    <source>
        <dbReference type="EMBL" id="KAK5965736.1"/>
    </source>
</evidence>
<dbReference type="Proteomes" id="UP001331761">
    <property type="component" value="Unassembled WGS sequence"/>
</dbReference>
<dbReference type="InterPro" id="IPR036640">
    <property type="entry name" value="ABC1_TM_sf"/>
</dbReference>
<keyword evidence="1 4" id="KW-0812">Transmembrane</keyword>
<evidence type="ECO:0000313" key="6">
    <source>
        <dbReference type="EMBL" id="KAK5981350.1"/>
    </source>
</evidence>
<evidence type="ECO:0000256" key="3">
    <source>
        <dbReference type="ARBA" id="ARBA00023136"/>
    </source>
</evidence>
<dbReference type="GO" id="GO:0005524">
    <property type="term" value="F:ATP binding"/>
    <property type="evidence" value="ECO:0007669"/>
    <property type="project" value="InterPro"/>
</dbReference>
<sequence length="77" mass="8622">MSQNAPDAMAALDYRIMINVSNMTASVIALIVAFIFSWQIGLLGAALSCSLLILFLLNMRITYKWHGKKEKEDRSSE</sequence>
<proteinExistence type="predicted"/>
<dbReference type="Gene3D" id="1.20.1560.10">
    <property type="entry name" value="ABC transporter type 1, transmembrane domain"/>
    <property type="match status" value="1"/>
</dbReference>
<feature type="transmembrane region" description="Helical" evidence="4">
    <location>
        <begin position="12"/>
        <end position="36"/>
    </location>
</feature>
<dbReference type="EMBL" id="WIXE01024283">
    <property type="protein sequence ID" value="KAK5965736.1"/>
    <property type="molecule type" value="Genomic_DNA"/>
</dbReference>
<keyword evidence="7" id="KW-1185">Reference proteome</keyword>
<keyword evidence="3 4" id="KW-0472">Membrane</keyword>
<dbReference type="GO" id="GO:0016020">
    <property type="term" value="C:membrane"/>
    <property type="evidence" value="ECO:0007669"/>
    <property type="project" value="InterPro"/>
</dbReference>
<dbReference type="SUPFAM" id="SSF103473">
    <property type="entry name" value="MFS general substrate transporter"/>
    <property type="match status" value="1"/>
</dbReference>
<evidence type="ECO:0000256" key="4">
    <source>
        <dbReference type="SAM" id="Phobius"/>
    </source>
</evidence>
<dbReference type="EMBL" id="WIXE01006372">
    <property type="protein sequence ID" value="KAK5981350.1"/>
    <property type="molecule type" value="Genomic_DNA"/>
</dbReference>
<keyword evidence="2 4" id="KW-1133">Transmembrane helix</keyword>
<reference evidence="6 7" key="1">
    <citation type="submission" date="2019-10" db="EMBL/GenBank/DDBJ databases">
        <title>Assembly and Annotation for the nematode Trichostrongylus colubriformis.</title>
        <authorList>
            <person name="Martin J."/>
        </authorList>
    </citation>
    <scope>NUCLEOTIDE SEQUENCE [LARGE SCALE GENOMIC DNA]</scope>
    <source>
        <strain evidence="6">G859</strain>
        <tissue evidence="6">Whole worm</tissue>
    </source>
</reference>
<accession>A0AAN8FT79</accession>
<evidence type="ECO:0000313" key="7">
    <source>
        <dbReference type="Proteomes" id="UP001331761"/>
    </source>
</evidence>
<name>A0AAN8FT79_TRICO</name>
<dbReference type="InterPro" id="IPR036259">
    <property type="entry name" value="MFS_trans_sf"/>
</dbReference>
<feature type="non-terminal residue" evidence="6">
    <location>
        <position position="77"/>
    </location>
</feature>
<dbReference type="AlphaFoldDB" id="A0AAN8FT79"/>
<gene>
    <name evidence="6" type="ORF">GCK32_020420</name>
    <name evidence="5" type="ORF">GCK32_020732</name>
</gene>
<evidence type="ECO:0000256" key="1">
    <source>
        <dbReference type="ARBA" id="ARBA00022692"/>
    </source>
</evidence>
<comment type="caution">
    <text evidence="6">The sequence shown here is derived from an EMBL/GenBank/DDBJ whole genome shotgun (WGS) entry which is preliminary data.</text>
</comment>
<feature type="transmembrane region" description="Helical" evidence="4">
    <location>
        <begin position="42"/>
        <end position="61"/>
    </location>
</feature>
<protein>
    <submittedName>
        <fullName evidence="6">ABC transmembrane type-1 domain-containing protein</fullName>
    </submittedName>
</protein>
<evidence type="ECO:0000256" key="2">
    <source>
        <dbReference type="ARBA" id="ARBA00022989"/>
    </source>
</evidence>
<organism evidence="6 7">
    <name type="scientific">Trichostrongylus colubriformis</name>
    <name type="common">Black scour worm</name>
    <dbReference type="NCBI Taxonomy" id="6319"/>
    <lineage>
        <taxon>Eukaryota</taxon>
        <taxon>Metazoa</taxon>
        <taxon>Ecdysozoa</taxon>
        <taxon>Nematoda</taxon>
        <taxon>Chromadorea</taxon>
        <taxon>Rhabditida</taxon>
        <taxon>Rhabditina</taxon>
        <taxon>Rhabditomorpha</taxon>
        <taxon>Strongyloidea</taxon>
        <taxon>Trichostrongylidae</taxon>
        <taxon>Trichostrongylus</taxon>
    </lineage>
</organism>